<dbReference type="KEGG" id="gsn:YC6258_02184"/>
<reference evidence="1 2" key="1">
    <citation type="submission" date="2014-01" db="EMBL/GenBank/DDBJ databases">
        <title>Full genme sequencing of cellulolytic bacterium Gynuella sunshinyii YC6258T gen. nov., sp. nov.</title>
        <authorList>
            <person name="Khan H."/>
            <person name="Chung E.J."/>
            <person name="Chung Y.R."/>
        </authorList>
    </citation>
    <scope>NUCLEOTIDE SEQUENCE [LARGE SCALE GENOMIC DNA]</scope>
    <source>
        <strain evidence="1 2">YC6258</strain>
    </source>
</reference>
<organism evidence="1 2">
    <name type="scientific">Gynuella sunshinyii YC6258</name>
    <dbReference type="NCBI Taxonomy" id="1445510"/>
    <lineage>
        <taxon>Bacteria</taxon>
        <taxon>Pseudomonadati</taxon>
        <taxon>Pseudomonadota</taxon>
        <taxon>Gammaproteobacteria</taxon>
        <taxon>Oceanospirillales</taxon>
        <taxon>Saccharospirillaceae</taxon>
        <taxon>Gynuella</taxon>
    </lineage>
</organism>
<dbReference type="HOGENOM" id="CLU_3252275_0_0_6"/>
<dbReference type="AlphaFoldDB" id="A0A0C5VHU6"/>
<dbReference type="EMBL" id="CP007142">
    <property type="protein sequence ID" value="AJQ94222.1"/>
    <property type="molecule type" value="Genomic_DNA"/>
</dbReference>
<name>A0A0C5VHU6_9GAMM</name>
<sequence>MCFITHHHESVMSMANRLFTKPVIREQKIDQANPLLMTPAID</sequence>
<evidence type="ECO:0000313" key="2">
    <source>
        <dbReference type="Proteomes" id="UP000032266"/>
    </source>
</evidence>
<dbReference type="Proteomes" id="UP000032266">
    <property type="component" value="Chromosome"/>
</dbReference>
<gene>
    <name evidence="1" type="ORF">YC6258_02184</name>
</gene>
<evidence type="ECO:0000313" key="1">
    <source>
        <dbReference type="EMBL" id="AJQ94222.1"/>
    </source>
</evidence>
<dbReference type="STRING" id="1445510.YC6258_02184"/>
<protein>
    <submittedName>
        <fullName evidence="1">Uncharacterized protein</fullName>
    </submittedName>
</protein>
<accession>A0A0C5VHU6</accession>
<proteinExistence type="predicted"/>
<keyword evidence="2" id="KW-1185">Reference proteome</keyword>